<dbReference type="CDD" id="cd00082">
    <property type="entry name" value="HisKA"/>
    <property type="match status" value="1"/>
</dbReference>
<dbReference type="Gene3D" id="3.30.450.20">
    <property type="entry name" value="PAS domain"/>
    <property type="match status" value="1"/>
</dbReference>
<dbReference type="InterPro" id="IPR003661">
    <property type="entry name" value="HisK_dim/P_dom"/>
</dbReference>
<dbReference type="NCBIfam" id="TIGR00229">
    <property type="entry name" value="sensory_box"/>
    <property type="match status" value="1"/>
</dbReference>
<keyword evidence="7" id="KW-0547">Nucleotide-binding</keyword>
<feature type="domain" description="Histidine kinase" evidence="5">
    <location>
        <begin position="218"/>
        <end position="456"/>
    </location>
</feature>
<reference evidence="7" key="1">
    <citation type="journal article" date="2015" name="Int. J. Syst. Evol. Microbiol.">
        <title>Rhizobium alvei sp. nov., isolated from a freshwater river.</title>
        <authorList>
            <person name="Sheu S.Y."/>
            <person name="Huang H.W."/>
            <person name="Young C.C."/>
            <person name="Chen W.M."/>
        </authorList>
    </citation>
    <scope>NUCLEOTIDE SEQUENCE</scope>
    <source>
        <strain evidence="7">TNR-22</strain>
    </source>
</reference>
<dbReference type="Pfam" id="PF08448">
    <property type="entry name" value="PAS_4"/>
    <property type="match status" value="1"/>
</dbReference>
<evidence type="ECO:0000256" key="1">
    <source>
        <dbReference type="ARBA" id="ARBA00000085"/>
    </source>
</evidence>
<gene>
    <name evidence="7" type="ORF">Q4481_18500</name>
</gene>
<dbReference type="InterPro" id="IPR035965">
    <property type="entry name" value="PAS-like_dom_sf"/>
</dbReference>
<dbReference type="InterPro" id="IPR004358">
    <property type="entry name" value="Sig_transdc_His_kin-like_C"/>
</dbReference>
<dbReference type="InterPro" id="IPR013656">
    <property type="entry name" value="PAS_4"/>
</dbReference>
<keyword evidence="8" id="KW-1185">Reference proteome</keyword>
<dbReference type="InterPro" id="IPR036097">
    <property type="entry name" value="HisK_dim/P_sf"/>
</dbReference>
<name>A0ABT8YQQ0_9HYPH</name>
<dbReference type="InterPro" id="IPR003594">
    <property type="entry name" value="HATPase_dom"/>
</dbReference>
<dbReference type="InterPro" id="IPR036890">
    <property type="entry name" value="HATPase_C_sf"/>
</dbReference>
<accession>A0ABT8YQQ0</accession>
<keyword evidence="7" id="KW-0067">ATP-binding</keyword>
<dbReference type="Pfam" id="PF02518">
    <property type="entry name" value="HATPase_c"/>
    <property type="match status" value="1"/>
</dbReference>
<organism evidence="7 8">
    <name type="scientific">Rhizobium alvei</name>
    <dbReference type="NCBI Taxonomy" id="1132659"/>
    <lineage>
        <taxon>Bacteria</taxon>
        <taxon>Pseudomonadati</taxon>
        <taxon>Pseudomonadota</taxon>
        <taxon>Alphaproteobacteria</taxon>
        <taxon>Hyphomicrobiales</taxon>
        <taxon>Rhizobiaceae</taxon>
        <taxon>Rhizobium/Agrobacterium group</taxon>
        <taxon>Rhizobium</taxon>
    </lineage>
</organism>
<dbReference type="SMART" id="SM00091">
    <property type="entry name" value="PAS"/>
    <property type="match status" value="1"/>
</dbReference>
<reference evidence="7" key="2">
    <citation type="submission" date="2023-07" db="EMBL/GenBank/DDBJ databases">
        <authorList>
            <person name="Shen H."/>
        </authorList>
    </citation>
    <scope>NUCLEOTIDE SEQUENCE</scope>
    <source>
        <strain evidence="7">TNR-22</strain>
    </source>
</reference>
<keyword evidence="4" id="KW-0175">Coiled coil</keyword>
<dbReference type="GO" id="GO:0005524">
    <property type="term" value="F:ATP binding"/>
    <property type="evidence" value="ECO:0007669"/>
    <property type="project" value="UniProtKB-KW"/>
</dbReference>
<evidence type="ECO:0000256" key="2">
    <source>
        <dbReference type="ARBA" id="ARBA00012438"/>
    </source>
</evidence>
<sequence>MTKLTDKTERGAGADLISKVSLPGMFALDGSSESMWVDVIHRMDEVYSELLRNETDLERKNAELEEAQTFISSVIASVSDILIACGSDGVIRKVNPAFLSLVGLDEARVIGTRIFDYVIEADRKEAERLMSAGQQGRVLEGDLHFRTAQAREECLAMRCAALFDGRRRRSGAVLTGRPISELRQAYQDLHQAHLELQQAQRRLIEQEKMASLGRLVAGVAHELNNPISFVYANIYTLDRYRKNLVTYLNSVHAGAGDDAIAEQRKRLKIDAILADIAPLLEGTIEGADRVSDIVKNLRRLSFSESGERHTVDLDRVLRNSVQLAIRAKNSRAEVTIDSEPGLFVEAHEGRIHQVVVNLIDNALFAVADRTDGRVHLRAKSTGAMVELLVSDNGPGISDEERSKIFEPFFTTKPVGEGTGLGLWITFTIIQDYDGEISVRNRAGGGAEFQVLLPASPSAV</sequence>
<evidence type="ECO:0000259" key="6">
    <source>
        <dbReference type="PROSITE" id="PS50112"/>
    </source>
</evidence>
<dbReference type="CDD" id="cd00130">
    <property type="entry name" value="PAS"/>
    <property type="match status" value="1"/>
</dbReference>
<dbReference type="SMART" id="SM00388">
    <property type="entry name" value="HisKA"/>
    <property type="match status" value="1"/>
</dbReference>
<dbReference type="InterPro" id="IPR000014">
    <property type="entry name" value="PAS"/>
</dbReference>
<comment type="catalytic activity">
    <reaction evidence="1">
        <text>ATP + protein L-histidine = ADP + protein N-phospho-L-histidine.</text>
        <dbReference type="EC" id="2.7.13.3"/>
    </reaction>
</comment>
<dbReference type="PRINTS" id="PR00344">
    <property type="entry name" value="BCTRLSENSOR"/>
</dbReference>
<evidence type="ECO:0000313" key="7">
    <source>
        <dbReference type="EMBL" id="MDO6965954.1"/>
    </source>
</evidence>
<feature type="coiled-coil region" evidence="4">
    <location>
        <begin position="179"/>
        <end position="209"/>
    </location>
</feature>
<proteinExistence type="predicted"/>
<dbReference type="EC" id="2.7.13.3" evidence="2"/>
<evidence type="ECO:0000256" key="3">
    <source>
        <dbReference type="ARBA" id="ARBA00022553"/>
    </source>
</evidence>
<dbReference type="PANTHER" id="PTHR43065:SF42">
    <property type="entry name" value="TWO-COMPONENT SENSOR PPRA"/>
    <property type="match status" value="1"/>
</dbReference>
<dbReference type="Proteomes" id="UP001174932">
    <property type="component" value="Unassembled WGS sequence"/>
</dbReference>
<dbReference type="RefSeq" id="WP_304377884.1">
    <property type="nucleotide sequence ID" value="NZ_JAUOZU010000014.1"/>
</dbReference>
<dbReference type="PROSITE" id="PS50109">
    <property type="entry name" value="HIS_KIN"/>
    <property type="match status" value="1"/>
</dbReference>
<dbReference type="SUPFAM" id="SSF55785">
    <property type="entry name" value="PYP-like sensor domain (PAS domain)"/>
    <property type="match status" value="1"/>
</dbReference>
<evidence type="ECO:0000256" key="4">
    <source>
        <dbReference type="SAM" id="Coils"/>
    </source>
</evidence>
<dbReference type="InterPro" id="IPR005467">
    <property type="entry name" value="His_kinase_dom"/>
</dbReference>
<dbReference type="Gene3D" id="3.30.565.10">
    <property type="entry name" value="Histidine kinase-like ATPase, C-terminal domain"/>
    <property type="match status" value="1"/>
</dbReference>
<evidence type="ECO:0000313" key="8">
    <source>
        <dbReference type="Proteomes" id="UP001174932"/>
    </source>
</evidence>
<dbReference type="SUPFAM" id="SSF47384">
    <property type="entry name" value="Homodimeric domain of signal transducing histidine kinase"/>
    <property type="match status" value="1"/>
</dbReference>
<dbReference type="SMART" id="SM00387">
    <property type="entry name" value="HATPase_c"/>
    <property type="match status" value="1"/>
</dbReference>
<dbReference type="PANTHER" id="PTHR43065">
    <property type="entry name" value="SENSOR HISTIDINE KINASE"/>
    <property type="match status" value="1"/>
</dbReference>
<dbReference type="Gene3D" id="1.10.287.130">
    <property type="match status" value="1"/>
</dbReference>
<dbReference type="EMBL" id="JAUOZU010000014">
    <property type="protein sequence ID" value="MDO6965954.1"/>
    <property type="molecule type" value="Genomic_DNA"/>
</dbReference>
<comment type="caution">
    <text evidence="7">The sequence shown here is derived from an EMBL/GenBank/DDBJ whole genome shotgun (WGS) entry which is preliminary data.</text>
</comment>
<protein>
    <recommendedName>
        <fullName evidence="2">histidine kinase</fullName>
        <ecNumber evidence="2">2.7.13.3</ecNumber>
    </recommendedName>
</protein>
<evidence type="ECO:0000259" key="5">
    <source>
        <dbReference type="PROSITE" id="PS50109"/>
    </source>
</evidence>
<dbReference type="SUPFAM" id="SSF55874">
    <property type="entry name" value="ATPase domain of HSP90 chaperone/DNA topoisomerase II/histidine kinase"/>
    <property type="match status" value="1"/>
</dbReference>
<dbReference type="PROSITE" id="PS50112">
    <property type="entry name" value="PAS"/>
    <property type="match status" value="1"/>
</dbReference>
<feature type="domain" description="PAS" evidence="6">
    <location>
        <begin position="67"/>
        <end position="142"/>
    </location>
</feature>
<keyword evidence="3" id="KW-0597">Phosphoprotein</keyword>